<feature type="compositionally biased region" description="Pro residues" evidence="1">
    <location>
        <begin position="581"/>
        <end position="605"/>
    </location>
</feature>
<dbReference type="Proteomes" id="UP000066480">
    <property type="component" value="Chromosome"/>
</dbReference>
<dbReference type="PATRIC" id="fig|571913.6.peg.2711"/>
<dbReference type="KEGG" id="lmoi:VV02_13325"/>
<evidence type="ECO:0000256" key="1">
    <source>
        <dbReference type="SAM" id="MobiDB-lite"/>
    </source>
</evidence>
<gene>
    <name evidence="2" type="ORF">VV02_13325</name>
</gene>
<dbReference type="STRING" id="571913.VV02_13325"/>
<feature type="region of interest" description="Disordered" evidence="1">
    <location>
        <begin position="552"/>
        <end position="605"/>
    </location>
</feature>
<dbReference type="OrthoDB" id="8409886at2"/>
<feature type="compositionally biased region" description="Basic and acidic residues" evidence="1">
    <location>
        <begin position="553"/>
        <end position="578"/>
    </location>
</feature>
<organism evidence="2 3">
    <name type="scientific">Luteipulveratus mongoliensis</name>
    <dbReference type="NCBI Taxonomy" id="571913"/>
    <lineage>
        <taxon>Bacteria</taxon>
        <taxon>Bacillati</taxon>
        <taxon>Actinomycetota</taxon>
        <taxon>Actinomycetes</taxon>
        <taxon>Micrococcales</taxon>
        <taxon>Dermacoccaceae</taxon>
        <taxon>Luteipulveratus</taxon>
    </lineage>
</organism>
<dbReference type="EMBL" id="CP011112">
    <property type="protein sequence ID" value="AKU16614.1"/>
    <property type="molecule type" value="Genomic_DNA"/>
</dbReference>
<keyword evidence="3" id="KW-1185">Reference proteome</keyword>
<dbReference type="AlphaFoldDB" id="A0A0K1JIR3"/>
<feature type="region of interest" description="Disordered" evidence="1">
    <location>
        <begin position="366"/>
        <end position="385"/>
    </location>
</feature>
<evidence type="ECO:0000313" key="2">
    <source>
        <dbReference type="EMBL" id="AKU16614.1"/>
    </source>
</evidence>
<sequence length="605" mass="63612">MPGNDLQITGGITQALLDALNQIHTSITAGLVGPDGQPSKTAIYMHLPVGQPVDPKMYANPWTPAGGSAYAAVTSTGAFTPAAPPPVADADAKPPAQQLAAIPAPDPKLQLAISSAFNTAQRVDNMLMVTDKGVAVAWPQRTVSIEYFTALEGMQAEPIPEPSDEIKKRIADAEKTLYTLDADGNFTGYTPRHASYRHNQKALADARSEQALAYSQAMADPVAGQAWPVTSAKYENAVTQAYNDWRDMGGQEIEDAINTLQSVGGSAAAALIAKARKMFDDYSVGLGGAVSTKVPWSYIDPVSWWDHSNHDFGAMRITAKSSQYQAGGGGGEHSFAHSFYRDESSSNSGSAGFSFFWGVSADASHSETSHDDGTNTDTSGWTEHHDQSSSATVEFEWFMASIERPWLLGDLFHMDGWYLAGQKKGAISDGTIEGQIGDVPKLLPMIPKSFVVVRNVKITSDSWGSLGSSFQNAVDSSQGHTDSSSTSYGGSVGWFGLGGSYQHSESDANGAFTTTHDGSNGWSYTSTATGGTLELLGAQIVGWVGQIQPVAPRVDDPNIGKEQVDKPAPDPAKADGDKPAAPAPAAPAPAAPAPVPVPATPVPNA</sequence>
<evidence type="ECO:0000313" key="3">
    <source>
        <dbReference type="Proteomes" id="UP000066480"/>
    </source>
</evidence>
<name>A0A0K1JIR3_9MICO</name>
<proteinExistence type="predicted"/>
<reference evidence="2 3" key="1">
    <citation type="submission" date="2015-03" db="EMBL/GenBank/DDBJ databases">
        <title>Luteipulveratus halotolerans sp. nov., a novel actinobacterium (Dermacoccaceae) from Sarawak, Malaysia.</title>
        <authorList>
            <person name="Juboi H."/>
            <person name="Basik A."/>
            <person name="Shamsul S.S."/>
            <person name="Arnold P."/>
            <person name="Schmitt E.K."/>
            <person name="Sanglier J.-J."/>
            <person name="Yeo T."/>
        </authorList>
    </citation>
    <scope>NUCLEOTIDE SEQUENCE [LARGE SCALE GENOMIC DNA]</scope>
    <source>
        <strain evidence="2 3">MN07-A0370</strain>
    </source>
</reference>
<accession>A0A0K1JIR3</accession>
<dbReference type="RefSeq" id="WP_052592109.1">
    <property type="nucleotide sequence ID" value="NZ_CP011112.1"/>
</dbReference>
<protein>
    <submittedName>
        <fullName evidence="2">Uncharacterized protein</fullName>
    </submittedName>
</protein>